<keyword evidence="2" id="KW-0732">Signal</keyword>
<reference evidence="3" key="1">
    <citation type="journal article" date="2023" name="Mol. Phylogenet. Evol.">
        <title>Genome-scale phylogeny and comparative genomics of the fungal order Sordariales.</title>
        <authorList>
            <person name="Hensen N."/>
            <person name="Bonometti L."/>
            <person name="Westerberg I."/>
            <person name="Brannstrom I.O."/>
            <person name="Guillou S."/>
            <person name="Cros-Aarteil S."/>
            <person name="Calhoun S."/>
            <person name="Haridas S."/>
            <person name="Kuo A."/>
            <person name="Mondo S."/>
            <person name="Pangilinan J."/>
            <person name="Riley R."/>
            <person name="LaButti K."/>
            <person name="Andreopoulos B."/>
            <person name="Lipzen A."/>
            <person name="Chen C."/>
            <person name="Yan M."/>
            <person name="Daum C."/>
            <person name="Ng V."/>
            <person name="Clum A."/>
            <person name="Steindorff A."/>
            <person name="Ohm R.A."/>
            <person name="Martin F."/>
            <person name="Silar P."/>
            <person name="Natvig D.O."/>
            <person name="Lalanne C."/>
            <person name="Gautier V."/>
            <person name="Ament-Velasquez S.L."/>
            <person name="Kruys A."/>
            <person name="Hutchinson M.I."/>
            <person name="Powell A.J."/>
            <person name="Barry K."/>
            <person name="Miller A.N."/>
            <person name="Grigoriev I.V."/>
            <person name="Debuchy R."/>
            <person name="Gladieux P."/>
            <person name="Hiltunen Thoren M."/>
            <person name="Johannesson H."/>
        </authorList>
    </citation>
    <scope>NUCLEOTIDE SEQUENCE</scope>
    <source>
        <strain evidence="3">CBS 118394</strain>
    </source>
</reference>
<name>A0AAE0IKH5_9PEZI</name>
<evidence type="ECO:0000313" key="3">
    <source>
        <dbReference type="EMBL" id="KAK3326833.1"/>
    </source>
</evidence>
<reference evidence="3" key="2">
    <citation type="submission" date="2023-06" db="EMBL/GenBank/DDBJ databases">
        <authorList>
            <consortium name="Lawrence Berkeley National Laboratory"/>
            <person name="Haridas S."/>
            <person name="Hensen N."/>
            <person name="Bonometti L."/>
            <person name="Westerberg I."/>
            <person name="Brannstrom I.O."/>
            <person name="Guillou S."/>
            <person name="Cros-Aarteil S."/>
            <person name="Calhoun S."/>
            <person name="Kuo A."/>
            <person name="Mondo S."/>
            <person name="Pangilinan J."/>
            <person name="Riley R."/>
            <person name="Labutti K."/>
            <person name="Andreopoulos B."/>
            <person name="Lipzen A."/>
            <person name="Chen C."/>
            <person name="Yanf M."/>
            <person name="Daum C."/>
            <person name="Ng V."/>
            <person name="Clum A."/>
            <person name="Steindorff A."/>
            <person name="Ohm R."/>
            <person name="Martin F."/>
            <person name="Silar P."/>
            <person name="Natvig D."/>
            <person name="Lalanne C."/>
            <person name="Gautier V."/>
            <person name="Ament-Velasquez S.L."/>
            <person name="Kruys A."/>
            <person name="Hutchinson M.I."/>
            <person name="Powell A.J."/>
            <person name="Barry K."/>
            <person name="Miller A.N."/>
            <person name="Grigoriev I.V."/>
            <person name="Debuchy R."/>
            <person name="Gladieux P."/>
            <person name="Thoren M.H."/>
            <person name="Johannesson H."/>
        </authorList>
    </citation>
    <scope>NUCLEOTIDE SEQUENCE</scope>
    <source>
        <strain evidence="3">CBS 118394</strain>
    </source>
</reference>
<gene>
    <name evidence="3" type="ORF">B0H66DRAFT_589360</name>
</gene>
<proteinExistence type="predicted"/>
<evidence type="ECO:0000256" key="2">
    <source>
        <dbReference type="SAM" id="SignalP"/>
    </source>
</evidence>
<feature type="signal peptide" evidence="2">
    <location>
        <begin position="1"/>
        <end position="24"/>
    </location>
</feature>
<protein>
    <submittedName>
        <fullName evidence="3">Uncharacterized protein</fullName>
    </submittedName>
</protein>
<accession>A0AAE0IKH5</accession>
<evidence type="ECO:0000313" key="4">
    <source>
        <dbReference type="Proteomes" id="UP001283341"/>
    </source>
</evidence>
<evidence type="ECO:0000256" key="1">
    <source>
        <dbReference type="SAM" id="MobiDB-lite"/>
    </source>
</evidence>
<dbReference type="AlphaFoldDB" id="A0AAE0IKH5"/>
<organism evidence="3 4">
    <name type="scientific">Apodospora peruviana</name>
    <dbReference type="NCBI Taxonomy" id="516989"/>
    <lineage>
        <taxon>Eukaryota</taxon>
        <taxon>Fungi</taxon>
        <taxon>Dikarya</taxon>
        <taxon>Ascomycota</taxon>
        <taxon>Pezizomycotina</taxon>
        <taxon>Sordariomycetes</taxon>
        <taxon>Sordariomycetidae</taxon>
        <taxon>Sordariales</taxon>
        <taxon>Lasiosphaeriaceae</taxon>
        <taxon>Apodospora</taxon>
    </lineage>
</organism>
<feature type="region of interest" description="Disordered" evidence="1">
    <location>
        <begin position="163"/>
        <end position="186"/>
    </location>
</feature>
<feature type="chain" id="PRO_5042201729" evidence="2">
    <location>
        <begin position="25"/>
        <end position="186"/>
    </location>
</feature>
<keyword evidence="4" id="KW-1185">Reference proteome</keyword>
<dbReference type="Proteomes" id="UP001283341">
    <property type="component" value="Unassembled WGS sequence"/>
</dbReference>
<dbReference type="EMBL" id="JAUEDM010000002">
    <property type="protein sequence ID" value="KAK3326833.1"/>
    <property type="molecule type" value="Genomic_DNA"/>
</dbReference>
<sequence>MLLTNFPALLGTLTLGSQLAVVLAGPLAIPLVGTESLVDSTSISARAEAKGLYCGIFNTADKKNVAGLIDDLLTNTGKCVTPAKTCRRHGCWNTSAIYVCNDNNKEVLLDCANDVGGMANLIAGQCCGSANAISGKAISGQQFSNQGWNVIVSYGNCNHDIDSSRPAMGPPDAPWGPNGECQTQGL</sequence>
<comment type="caution">
    <text evidence="3">The sequence shown here is derived from an EMBL/GenBank/DDBJ whole genome shotgun (WGS) entry which is preliminary data.</text>
</comment>